<protein>
    <submittedName>
        <fullName evidence="2">Uncharacterized protein</fullName>
    </submittedName>
</protein>
<keyword evidence="3" id="KW-1185">Reference proteome</keyword>
<feature type="transmembrane region" description="Helical" evidence="1">
    <location>
        <begin position="99"/>
        <end position="117"/>
    </location>
</feature>
<evidence type="ECO:0000256" key="1">
    <source>
        <dbReference type="SAM" id="Phobius"/>
    </source>
</evidence>
<organism evidence="2 3">
    <name type="scientific">Dactylosporangium salmoneum</name>
    <dbReference type="NCBI Taxonomy" id="53361"/>
    <lineage>
        <taxon>Bacteria</taxon>
        <taxon>Bacillati</taxon>
        <taxon>Actinomycetota</taxon>
        <taxon>Actinomycetes</taxon>
        <taxon>Micromonosporales</taxon>
        <taxon>Micromonosporaceae</taxon>
        <taxon>Dactylosporangium</taxon>
    </lineage>
</organism>
<name>A0ABN3HB22_9ACTN</name>
<comment type="caution">
    <text evidence="2">The sequence shown here is derived from an EMBL/GenBank/DDBJ whole genome shotgun (WGS) entry which is preliminary data.</text>
</comment>
<keyword evidence="1" id="KW-0812">Transmembrane</keyword>
<evidence type="ECO:0000313" key="2">
    <source>
        <dbReference type="EMBL" id="GAA2372983.1"/>
    </source>
</evidence>
<dbReference type="Proteomes" id="UP001501444">
    <property type="component" value="Unassembled WGS sequence"/>
</dbReference>
<feature type="transmembrane region" description="Helical" evidence="1">
    <location>
        <begin position="20"/>
        <end position="42"/>
    </location>
</feature>
<reference evidence="2 3" key="1">
    <citation type="journal article" date="2019" name="Int. J. Syst. Evol. Microbiol.">
        <title>The Global Catalogue of Microorganisms (GCM) 10K type strain sequencing project: providing services to taxonomists for standard genome sequencing and annotation.</title>
        <authorList>
            <consortium name="The Broad Institute Genomics Platform"/>
            <consortium name="The Broad Institute Genome Sequencing Center for Infectious Disease"/>
            <person name="Wu L."/>
            <person name="Ma J."/>
        </authorList>
    </citation>
    <scope>NUCLEOTIDE SEQUENCE [LARGE SCALE GENOMIC DNA]</scope>
    <source>
        <strain evidence="2 3">JCM 3272</strain>
    </source>
</reference>
<dbReference type="EMBL" id="BAAARV010000074">
    <property type="protein sequence ID" value="GAA2372983.1"/>
    <property type="molecule type" value="Genomic_DNA"/>
</dbReference>
<sequence>MQVSKQVRLMRGMWSAPTGITLAGGAAAVVATAVVTAAVFAPPELVARLVAMAACVAAVGAFGGNLTAALATGSIAWTVLNGFLVNRLGVLTWHGAADAVRLGVLLGAATGGWLTAWSRQRLRHRRDVVRMRVWLYGDGFASSIHAHKEASPRG</sequence>
<proteinExistence type="predicted"/>
<keyword evidence="1" id="KW-0472">Membrane</keyword>
<evidence type="ECO:0000313" key="3">
    <source>
        <dbReference type="Proteomes" id="UP001501444"/>
    </source>
</evidence>
<keyword evidence="1" id="KW-1133">Transmembrane helix</keyword>
<gene>
    <name evidence="2" type="ORF">GCM10010170_075460</name>
</gene>
<accession>A0ABN3HB22</accession>
<feature type="transmembrane region" description="Helical" evidence="1">
    <location>
        <begin position="49"/>
        <end position="79"/>
    </location>
</feature>